<keyword evidence="3" id="KW-1185">Reference proteome</keyword>
<accession>A0ABD3UXF4</accession>
<evidence type="ECO:0000313" key="2">
    <source>
        <dbReference type="EMBL" id="KAL3852903.1"/>
    </source>
</evidence>
<feature type="region of interest" description="Disordered" evidence="1">
    <location>
        <begin position="1"/>
        <end position="24"/>
    </location>
</feature>
<comment type="caution">
    <text evidence="2">The sequence shown here is derived from an EMBL/GenBank/DDBJ whole genome shotgun (WGS) entry which is preliminary data.</text>
</comment>
<feature type="compositionally biased region" description="Basic and acidic residues" evidence="1">
    <location>
        <begin position="46"/>
        <end position="56"/>
    </location>
</feature>
<proteinExistence type="predicted"/>
<reference evidence="2 3" key="1">
    <citation type="submission" date="2024-11" db="EMBL/GenBank/DDBJ databases">
        <title>Chromosome-level genome assembly of the freshwater bivalve Anodonta woodiana.</title>
        <authorList>
            <person name="Chen X."/>
        </authorList>
    </citation>
    <scope>NUCLEOTIDE SEQUENCE [LARGE SCALE GENOMIC DNA]</scope>
    <source>
        <strain evidence="2">MN2024</strain>
        <tissue evidence="2">Gills</tissue>
    </source>
</reference>
<evidence type="ECO:0000313" key="3">
    <source>
        <dbReference type="Proteomes" id="UP001634394"/>
    </source>
</evidence>
<dbReference type="Proteomes" id="UP001634394">
    <property type="component" value="Unassembled WGS sequence"/>
</dbReference>
<feature type="compositionally biased region" description="Basic and acidic residues" evidence="1">
    <location>
        <begin position="12"/>
        <end position="22"/>
    </location>
</feature>
<feature type="region of interest" description="Disordered" evidence="1">
    <location>
        <begin position="46"/>
        <end position="111"/>
    </location>
</feature>
<sequence>SLTNGAIANEYKSTDNKKENKTVETSYESLDLEQFSKDQQTYDHLEQEFSSEHCDNKPPSGHQKLTLRNCISANTTPSKTENVYESERDSQDNENVSRQCKPNSQRQKETQTVVEDMGSEVHGANGKTDHVYFVLESADNTREMHCRQSEADHLYFVLETVDKIAEVESG</sequence>
<dbReference type="EMBL" id="JBJQND010000015">
    <property type="protein sequence ID" value="KAL3852903.1"/>
    <property type="molecule type" value="Genomic_DNA"/>
</dbReference>
<gene>
    <name evidence="2" type="ORF">ACJMK2_016509</name>
</gene>
<protein>
    <submittedName>
        <fullName evidence="2">Uncharacterized protein</fullName>
    </submittedName>
</protein>
<feature type="compositionally biased region" description="Polar residues" evidence="1">
    <location>
        <begin position="93"/>
        <end position="111"/>
    </location>
</feature>
<feature type="compositionally biased region" description="Polar residues" evidence="1">
    <location>
        <begin position="69"/>
        <end position="83"/>
    </location>
</feature>
<evidence type="ECO:0000256" key="1">
    <source>
        <dbReference type="SAM" id="MobiDB-lite"/>
    </source>
</evidence>
<dbReference type="AlphaFoldDB" id="A0ABD3UXF4"/>
<name>A0ABD3UXF4_SINWO</name>
<feature type="non-terminal residue" evidence="2">
    <location>
        <position position="1"/>
    </location>
</feature>
<organism evidence="2 3">
    <name type="scientific">Sinanodonta woodiana</name>
    <name type="common">Chinese pond mussel</name>
    <name type="synonym">Anodonta woodiana</name>
    <dbReference type="NCBI Taxonomy" id="1069815"/>
    <lineage>
        <taxon>Eukaryota</taxon>
        <taxon>Metazoa</taxon>
        <taxon>Spiralia</taxon>
        <taxon>Lophotrochozoa</taxon>
        <taxon>Mollusca</taxon>
        <taxon>Bivalvia</taxon>
        <taxon>Autobranchia</taxon>
        <taxon>Heteroconchia</taxon>
        <taxon>Palaeoheterodonta</taxon>
        <taxon>Unionida</taxon>
        <taxon>Unionoidea</taxon>
        <taxon>Unionidae</taxon>
        <taxon>Unioninae</taxon>
        <taxon>Sinanodonta</taxon>
    </lineage>
</organism>